<feature type="compositionally biased region" description="Gly residues" evidence="6">
    <location>
        <begin position="300"/>
        <end position="312"/>
    </location>
</feature>
<keyword evidence="9" id="KW-1185">Reference proteome</keyword>
<feature type="compositionally biased region" description="Gly residues" evidence="6">
    <location>
        <begin position="254"/>
        <end position="278"/>
    </location>
</feature>
<keyword evidence="5" id="KW-0029">Amino-acid transport</keyword>
<accession>A0A1S1PJB7</accession>
<protein>
    <submittedName>
        <fullName evidence="8">ABC transporter ATP-binding protein</fullName>
    </submittedName>
</protein>
<dbReference type="EMBL" id="MAXA01000242">
    <property type="protein sequence ID" value="OHV22963.1"/>
    <property type="molecule type" value="Genomic_DNA"/>
</dbReference>
<dbReference type="Proteomes" id="UP000179769">
    <property type="component" value="Unassembled WGS sequence"/>
</dbReference>
<dbReference type="GO" id="GO:0015658">
    <property type="term" value="F:branched-chain amino acid transmembrane transporter activity"/>
    <property type="evidence" value="ECO:0007669"/>
    <property type="project" value="TreeGrafter"/>
</dbReference>
<keyword evidence="2" id="KW-0813">Transport</keyword>
<dbReference type="GO" id="GO:0005524">
    <property type="term" value="F:ATP binding"/>
    <property type="evidence" value="ECO:0007669"/>
    <property type="project" value="UniProtKB-KW"/>
</dbReference>
<evidence type="ECO:0000256" key="4">
    <source>
        <dbReference type="ARBA" id="ARBA00022840"/>
    </source>
</evidence>
<dbReference type="PROSITE" id="PS00211">
    <property type="entry name" value="ABC_TRANSPORTER_1"/>
    <property type="match status" value="1"/>
</dbReference>
<dbReference type="InterPro" id="IPR017871">
    <property type="entry name" value="ABC_transporter-like_CS"/>
</dbReference>
<name>A0A1S1PJB7_9ACTN</name>
<evidence type="ECO:0000256" key="2">
    <source>
        <dbReference type="ARBA" id="ARBA00022448"/>
    </source>
</evidence>
<proteinExistence type="inferred from homology"/>
<dbReference type="RefSeq" id="WP_071065931.1">
    <property type="nucleotide sequence ID" value="NZ_MAXA01000242.1"/>
</dbReference>
<evidence type="ECO:0000256" key="3">
    <source>
        <dbReference type="ARBA" id="ARBA00022741"/>
    </source>
</evidence>
<dbReference type="InterPro" id="IPR052156">
    <property type="entry name" value="BCAA_Transport_ATP-bd_LivF"/>
</dbReference>
<dbReference type="PANTHER" id="PTHR43820">
    <property type="entry name" value="HIGH-AFFINITY BRANCHED-CHAIN AMINO ACID TRANSPORT ATP-BINDING PROTEIN LIVF"/>
    <property type="match status" value="1"/>
</dbReference>
<reference evidence="9" key="1">
    <citation type="submission" date="2016-07" db="EMBL/GenBank/DDBJ databases">
        <title>Frankia sp. NRRL B-16219 Genome sequencing.</title>
        <authorList>
            <person name="Ghodhbane-Gtari F."/>
            <person name="Swanson E."/>
            <person name="Gueddou A."/>
            <person name="Louati M."/>
            <person name="Nouioui I."/>
            <person name="Hezbri K."/>
            <person name="Abebe-Akele F."/>
            <person name="Simpson S."/>
            <person name="Morris K."/>
            <person name="Thomas K."/>
            <person name="Gtari M."/>
            <person name="Tisa L.S."/>
        </authorList>
    </citation>
    <scope>NUCLEOTIDE SEQUENCE [LARGE SCALE GENOMIC DNA]</scope>
    <source>
        <strain evidence="9">NRRL B-16219</strain>
    </source>
</reference>
<dbReference type="InterPro" id="IPR003439">
    <property type="entry name" value="ABC_transporter-like_ATP-bd"/>
</dbReference>
<dbReference type="Gene3D" id="3.40.50.300">
    <property type="entry name" value="P-loop containing nucleotide triphosphate hydrolases"/>
    <property type="match status" value="1"/>
</dbReference>
<evidence type="ECO:0000256" key="5">
    <source>
        <dbReference type="ARBA" id="ARBA00022970"/>
    </source>
</evidence>
<feature type="compositionally biased region" description="Basic and acidic residues" evidence="6">
    <location>
        <begin position="242"/>
        <end position="252"/>
    </location>
</feature>
<sequence>MELDVSGLQVTYAGVIRALRGVDLRVGADEIVAVLGSNGAGKTTLLRAVTGSLKRHRAKVDKGQVTFGGRPLVGVDPVDVVNRGVVLVPEGRRVFGRLSVEENLRAGAISVRDRAARAEARNKVYAMFPRLAERRRQRAALLSGGEQQMLAIGRALMSSPRLLLLDEPSLGLAPQIVAHIGEVLKEINRAGTSVMLVEQNAAMALGVADRGYVLELGRVELSGPAAQLAASDSIASLYLGRGPRDDVSRRGAGDTPGGPDGLDGPGGGPGGLGGGRGGSASPVPAATLSRWVPPEKGRFGLLGGAGAATGGR</sequence>
<gene>
    <name evidence="8" type="ORF">BBK14_24760</name>
</gene>
<dbReference type="InterPro" id="IPR003593">
    <property type="entry name" value="AAA+_ATPase"/>
</dbReference>
<evidence type="ECO:0000313" key="8">
    <source>
        <dbReference type="EMBL" id="OHV22963.1"/>
    </source>
</evidence>
<comment type="similarity">
    <text evidence="1">Belongs to the ABC transporter superfamily.</text>
</comment>
<dbReference type="GO" id="GO:0015807">
    <property type="term" value="P:L-amino acid transport"/>
    <property type="evidence" value="ECO:0007669"/>
    <property type="project" value="TreeGrafter"/>
</dbReference>
<dbReference type="CDD" id="cd03224">
    <property type="entry name" value="ABC_TM1139_LivF_branched"/>
    <property type="match status" value="1"/>
</dbReference>
<dbReference type="GO" id="GO:0016887">
    <property type="term" value="F:ATP hydrolysis activity"/>
    <property type="evidence" value="ECO:0007669"/>
    <property type="project" value="InterPro"/>
</dbReference>
<keyword evidence="4 8" id="KW-0067">ATP-binding</keyword>
<keyword evidence="3" id="KW-0547">Nucleotide-binding</keyword>
<dbReference type="PROSITE" id="PS50893">
    <property type="entry name" value="ABC_TRANSPORTER_2"/>
    <property type="match status" value="1"/>
</dbReference>
<dbReference type="Pfam" id="PF00005">
    <property type="entry name" value="ABC_tran"/>
    <property type="match status" value="1"/>
</dbReference>
<feature type="domain" description="ABC transporter" evidence="7">
    <location>
        <begin position="3"/>
        <end position="241"/>
    </location>
</feature>
<feature type="region of interest" description="Disordered" evidence="6">
    <location>
        <begin position="241"/>
        <end position="312"/>
    </location>
</feature>
<dbReference type="InterPro" id="IPR027417">
    <property type="entry name" value="P-loop_NTPase"/>
</dbReference>
<dbReference type="SMART" id="SM00382">
    <property type="entry name" value="AAA"/>
    <property type="match status" value="1"/>
</dbReference>
<evidence type="ECO:0000256" key="6">
    <source>
        <dbReference type="SAM" id="MobiDB-lite"/>
    </source>
</evidence>
<dbReference type="SUPFAM" id="SSF52540">
    <property type="entry name" value="P-loop containing nucleoside triphosphate hydrolases"/>
    <property type="match status" value="1"/>
</dbReference>
<evidence type="ECO:0000259" key="7">
    <source>
        <dbReference type="PROSITE" id="PS50893"/>
    </source>
</evidence>
<evidence type="ECO:0000313" key="9">
    <source>
        <dbReference type="Proteomes" id="UP000179769"/>
    </source>
</evidence>
<comment type="caution">
    <text evidence="8">The sequence shown here is derived from an EMBL/GenBank/DDBJ whole genome shotgun (WGS) entry which is preliminary data.</text>
</comment>
<dbReference type="PANTHER" id="PTHR43820:SF4">
    <property type="entry name" value="HIGH-AFFINITY BRANCHED-CHAIN AMINO ACID TRANSPORT ATP-BINDING PROTEIN LIVF"/>
    <property type="match status" value="1"/>
</dbReference>
<dbReference type="AlphaFoldDB" id="A0A1S1PJB7"/>
<organism evidence="8 9">
    <name type="scientific">Parafrankia soli</name>
    <dbReference type="NCBI Taxonomy" id="2599596"/>
    <lineage>
        <taxon>Bacteria</taxon>
        <taxon>Bacillati</taxon>
        <taxon>Actinomycetota</taxon>
        <taxon>Actinomycetes</taxon>
        <taxon>Frankiales</taxon>
        <taxon>Frankiaceae</taxon>
        <taxon>Parafrankia</taxon>
    </lineage>
</organism>
<evidence type="ECO:0000256" key="1">
    <source>
        <dbReference type="ARBA" id="ARBA00005417"/>
    </source>
</evidence>